<accession>A0ACD1G368</accession>
<protein>
    <submittedName>
        <fullName evidence="1">Uncharacterized protein</fullName>
    </submittedName>
</protein>
<sequence>MTIPEEIAPAAKAPPKWKVCTRKLRTLRRLFRSCSIPIRRRPPTSVTNPAPFPFLRLPRELRDQIYRELLIVDDNKNNNNNNNNKNKNNNNNEDGDNGGALWFRYSRRQQRWWDATPYCPAGGGPRRPRPRLTLGLLRVCQRVRQETLPMVFAHNQIWLDASPARCLALLASLPGSVSWGIRHLQLWLDVYLDCGTATGTLPLPHQTPDARRAPGVAARAAAVVRV</sequence>
<evidence type="ECO:0000313" key="1">
    <source>
        <dbReference type="EMBL" id="RAH43707.1"/>
    </source>
</evidence>
<proteinExistence type="predicted"/>
<name>A0ACD1G368_9EURO</name>
<dbReference type="EMBL" id="KZ825360">
    <property type="protein sequence ID" value="RAH43707.1"/>
    <property type="molecule type" value="Genomic_DNA"/>
</dbReference>
<evidence type="ECO:0000313" key="2">
    <source>
        <dbReference type="Proteomes" id="UP000249057"/>
    </source>
</evidence>
<gene>
    <name evidence="1" type="ORF">BO95DRAFT_444870</name>
</gene>
<reference evidence="1" key="1">
    <citation type="submission" date="2018-02" db="EMBL/GenBank/DDBJ databases">
        <title>The genomes of Aspergillus section Nigri reveals drivers in fungal speciation.</title>
        <authorList>
            <consortium name="DOE Joint Genome Institute"/>
            <person name="Vesth T.C."/>
            <person name="Nybo J."/>
            <person name="Theobald S."/>
            <person name="Brandl J."/>
            <person name="Frisvad J.C."/>
            <person name="Nielsen K.F."/>
            <person name="Lyhne E.K."/>
            <person name="Kogle M.E."/>
            <person name="Kuo A."/>
            <person name="Riley R."/>
            <person name="Clum A."/>
            <person name="Nolan M."/>
            <person name="Lipzen A."/>
            <person name="Salamov A."/>
            <person name="Henrissat B."/>
            <person name="Wiebenga A."/>
            <person name="De vries R.P."/>
            <person name="Grigoriev I.V."/>
            <person name="Mortensen U.H."/>
            <person name="Andersen M.R."/>
            <person name="Baker S.E."/>
        </authorList>
    </citation>
    <scope>NUCLEOTIDE SEQUENCE</scope>
    <source>
        <strain evidence="1">CBS 621.78</strain>
    </source>
</reference>
<dbReference type="Proteomes" id="UP000249057">
    <property type="component" value="Unassembled WGS sequence"/>
</dbReference>
<organism evidence="1 2">
    <name type="scientific">Aspergillus brunneoviolaceus CBS 621.78</name>
    <dbReference type="NCBI Taxonomy" id="1450534"/>
    <lineage>
        <taxon>Eukaryota</taxon>
        <taxon>Fungi</taxon>
        <taxon>Dikarya</taxon>
        <taxon>Ascomycota</taxon>
        <taxon>Pezizomycotina</taxon>
        <taxon>Eurotiomycetes</taxon>
        <taxon>Eurotiomycetidae</taxon>
        <taxon>Eurotiales</taxon>
        <taxon>Aspergillaceae</taxon>
        <taxon>Aspergillus</taxon>
        <taxon>Aspergillus subgen. Circumdati</taxon>
    </lineage>
</organism>
<keyword evidence="2" id="KW-1185">Reference proteome</keyword>